<feature type="region of interest" description="Disordered" evidence="1">
    <location>
        <begin position="50"/>
        <end position="70"/>
    </location>
</feature>
<comment type="caution">
    <text evidence="2">The sequence shown here is derived from an EMBL/GenBank/DDBJ whole genome shotgun (WGS) entry which is preliminary data.</text>
</comment>
<gene>
    <name evidence="2" type="ORF">SAY86_000806</name>
</gene>
<evidence type="ECO:0000313" key="3">
    <source>
        <dbReference type="Proteomes" id="UP001346149"/>
    </source>
</evidence>
<organism evidence="2 3">
    <name type="scientific">Trapa natans</name>
    <name type="common">Water chestnut</name>
    <dbReference type="NCBI Taxonomy" id="22666"/>
    <lineage>
        <taxon>Eukaryota</taxon>
        <taxon>Viridiplantae</taxon>
        <taxon>Streptophyta</taxon>
        <taxon>Embryophyta</taxon>
        <taxon>Tracheophyta</taxon>
        <taxon>Spermatophyta</taxon>
        <taxon>Magnoliopsida</taxon>
        <taxon>eudicotyledons</taxon>
        <taxon>Gunneridae</taxon>
        <taxon>Pentapetalae</taxon>
        <taxon>rosids</taxon>
        <taxon>malvids</taxon>
        <taxon>Myrtales</taxon>
        <taxon>Lythraceae</taxon>
        <taxon>Trapa</taxon>
    </lineage>
</organism>
<feature type="region of interest" description="Disordered" evidence="1">
    <location>
        <begin position="197"/>
        <end position="275"/>
    </location>
</feature>
<evidence type="ECO:0000313" key="2">
    <source>
        <dbReference type="EMBL" id="KAK4802603.1"/>
    </source>
</evidence>
<sequence>MDVNNQSHPPVKVQTPPSTAIKTFLWPLLGPSPIISLCDCHRVSRISLGKDRKENPLDPPSMKKLYRKGTVHPSSPAISDPLSFLPAAIFSLAAALSPEDREVLAYLLISSNSNGSDFNNSSGHATFYHRKSSFSSSSCASAGGGGQRSCLPSKGDHPPTFSCDCFSCYMSYWLRWDCSPKRELIHEIIDQIEDGVTKRGDGKVSGTGKTKKKERRKTMRGKGDSGQQPSPSEERYRNGDSRDSFSESAGLGTLEKSTDLTCSGEEVPEEGEEKGSLRRLVGFVGEKLWGIWN</sequence>
<dbReference type="PANTHER" id="PTHR31903">
    <property type="entry name" value="F12F1.11-RELATED"/>
    <property type="match status" value="1"/>
</dbReference>
<dbReference type="EMBL" id="JAXQNO010000002">
    <property type="protein sequence ID" value="KAK4802603.1"/>
    <property type="molecule type" value="Genomic_DNA"/>
</dbReference>
<protein>
    <submittedName>
        <fullName evidence="2">Uncharacterized protein</fullName>
    </submittedName>
</protein>
<proteinExistence type="predicted"/>
<dbReference type="AlphaFoldDB" id="A0AAN7M4L9"/>
<reference evidence="2 3" key="1">
    <citation type="journal article" date="2023" name="Hortic Res">
        <title>Pangenome of water caltrop reveals structural variations and asymmetric subgenome divergence after allopolyploidization.</title>
        <authorList>
            <person name="Zhang X."/>
            <person name="Chen Y."/>
            <person name="Wang L."/>
            <person name="Yuan Y."/>
            <person name="Fang M."/>
            <person name="Shi L."/>
            <person name="Lu R."/>
            <person name="Comes H.P."/>
            <person name="Ma Y."/>
            <person name="Chen Y."/>
            <person name="Huang G."/>
            <person name="Zhou Y."/>
            <person name="Zheng Z."/>
            <person name="Qiu Y."/>
        </authorList>
    </citation>
    <scope>NUCLEOTIDE SEQUENCE [LARGE SCALE GENOMIC DNA]</scope>
    <source>
        <strain evidence="2">F231</strain>
    </source>
</reference>
<accession>A0AAN7M4L9</accession>
<evidence type="ECO:0000256" key="1">
    <source>
        <dbReference type="SAM" id="MobiDB-lite"/>
    </source>
</evidence>
<dbReference type="Proteomes" id="UP001346149">
    <property type="component" value="Unassembled WGS sequence"/>
</dbReference>
<keyword evidence="3" id="KW-1185">Reference proteome</keyword>
<name>A0AAN7M4L9_TRANT</name>
<feature type="compositionally biased region" description="Basic and acidic residues" evidence="1">
    <location>
        <begin position="232"/>
        <end position="245"/>
    </location>
</feature>
<feature type="compositionally biased region" description="Basic residues" evidence="1">
    <location>
        <begin position="209"/>
        <end position="220"/>
    </location>
</feature>
<dbReference type="PANTHER" id="PTHR31903:SF6">
    <property type="entry name" value="F12F1.11-RELATED"/>
    <property type="match status" value="1"/>
</dbReference>